<reference evidence="3" key="1">
    <citation type="journal article" date="2019" name="Int. J. Syst. Evol. Microbiol.">
        <title>The Global Catalogue of Microorganisms (GCM) 10K type strain sequencing project: providing services to taxonomists for standard genome sequencing and annotation.</title>
        <authorList>
            <consortium name="The Broad Institute Genomics Platform"/>
            <consortium name="The Broad Institute Genome Sequencing Center for Infectious Disease"/>
            <person name="Wu L."/>
            <person name="Ma J."/>
        </authorList>
    </citation>
    <scope>NUCLEOTIDE SEQUENCE [LARGE SCALE GENOMIC DNA]</scope>
    <source>
        <strain evidence="3">JCM 17498</strain>
    </source>
</reference>
<organism evidence="2 3">
    <name type="scientific">Sphingomonas cynarae</name>
    <dbReference type="NCBI Taxonomy" id="930197"/>
    <lineage>
        <taxon>Bacteria</taxon>
        <taxon>Pseudomonadati</taxon>
        <taxon>Pseudomonadota</taxon>
        <taxon>Alphaproteobacteria</taxon>
        <taxon>Sphingomonadales</taxon>
        <taxon>Sphingomonadaceae</taxon>
        <taxon>Sphingomonas</taxon>
    </lineage>
</organism>
<dbReference type="Pfam" id="PF10990">
    <property type="entry name" value="DUF2809"/>
    <property type="match status" value="1"/>
</dbReference>
<feature type="transmembrane region" description="Helical" evidence="1">
    <location>
        <begin position="37"/>
        <end position="56"/>
    </location>
</feature>
<keyword evidence="1" id="KW-1133">Transmembrane helix</keyword>
<evidence type="ECO:0000256" key="1">
    <source>
        <dbReference type="SAM" id="Phobius"/>
    </source>
</evidence>
<comment type="caution">
    <text evidence="2">The sequence shown here is derived from an EMBL/GenBank/DDBJ whole genome shotgun (WGS) entry which is preliminary data.</text>
</comment>
<gene>
    <name evidence="2" type="ORF">GCM10022268_32330</name>
</gene>
<evidence type="ECO:0000313" key="2">
    <source>
        <dbReference type="EMBL" id="GAA3721609.1"/>
    </source>
</evidence>
<feature type="transmembrane region" description="Helical" evidence="1">
    <location>
        <begin position="105"/>
        <end position="126"/>
    </location>
</feature>
<protein>
    <submittedName>
        <fullName evidence="2">DUF2809 domain-containing protein</fullName>
    </submittedName>
</protein>
<keyword evidence="1" id="KW-0812">Transmembrane</keyword>
<feature type="transmembrane region" description="Helical" evidence="1">
    <location>
        <begin position="68"/>
        <end position="85"/>
    </location>
</feature>
<evidence type="ECO:0000313" key="3">
    <source>
        <dbReference type="Proteomes" id="UP001500523"/>
    </source>
</evidence>
<name>A0ABP7EQY9_9SPHN</name>
<proteinExistence type="predicted"/>
<dbReference type="EMBL" id="BAABBF010000009">
    <property type="protein sequence ID" value="GAA3721609.1"/>
    <property type="molecule type" value="Genomic_DNA"/>
</dbReference>
<feature type="transmembrane region" description="Helical" evidence="1">
    <location>
        <begin position="12"/>
        <end position="31"/>
    </location>
</feature>
<sequence length="132" mass="14437">MTDSTLRRPLPRSLLAIAGLMVAGLILRLVPMGLPGAVVKHGGSILWAMMIHTIVGMVRPRWSPSRRGAVATIIACGIELSQLYHLPALDAMRANWLGALLFGRVFSIVDLVVYALAITIGTLIDYKHRRRT</sequence>
<keyword evidence="3" id="KW-1185">Reference proteome</keyword>
<dbReference type="InterPro" id="IPR021257">
    <property type="entry name" value="DUF2809"/>
</dbReference>
<accession>A0ABP7EQY9</accession>
<dbReference type="Proteomes" id="UP001500523">
    <property type="component" value="Unassembled WGS sequence"/>
</dbReference>
<keyword evidence="1" id="KW-0472">Membrane</keyword>